<reference evidence="2" key="1">
    <citation type="submission" date="2018-07" db="EMBL/GenBank/DDBJ databases">
        <authorList>
            <consortium name="PulseNet: The National Subtyping Network for Foodborne Disease Surveillance"/>
            <person name="Tarr C.L."/>
            <person name="Trees E."/>
            <person name="Katz L.S."/>
            <person name="Carleton-Romer H.A."/>
            <person name="Stroika S."/>
            <person name="Kucerova Z."/>
            <person name="Roache K.F."/>
            <person name="Sabol A.L."/>
            <person name="Besser J."/>
            <person name="Gerner-Smidt P."/>
        </authorList>
    </citation>
    <scope>NUCLEOTIDE SEQUENCE</scope>
    <source>
        <strain evidence="2">2015AM-0391</strain>
    </source>
</reference>
<proteinExistence type="predicted"/>
<dbReference type="GO" id="GO:0003677">
    <property type="term" value="F:DNA binding"/>
    <property type="evidence" value="ECO:0007669"/>
    <property type="project" value="InterPro"/>
</dbReference>
<dbReference type="InterPro" id="IPR036286">
    <property type="entry name" value="LexA/Signal_pep-like_sf"/>
</dbReference>
<dbReference type="SUPFAM" id="SSF47413">
    <property type="entry name" value="lambda repressor-like DNA-binding domains"/>
    <property type="match status" value="1"/>
</dbReference>
<evidence type="ECO:0000259" key="1">
    <source>
        <dbReference type="PROSITE" id="PS50943"/>
    </source>
</evidence>
<protein>
    <submittedName>
        <fullName evidence="2">Helix-turn-helix domain-containing protein</fullName>
    </submittedName>
</protein>
<name>A0A5I1MHY4_SALET</name>
<feature type="domain" description="HTH cro/C1-type" evidence="1">
    <location>
        <begin position="26"/>
        <end position="77"/>
    </location>
</feature>
<dbReference type="Gene3D" id="2.10.109.10">
    <property type="entry name" value="Umud Fragment, subunit A"/>
    <property type="match status" value="1"/>
</dbReference>
<gene>
    <name evidence="2" type="ORF">CG757_05255</name>
</gene>
<dbReference type="InterPro" id="IPR015927">
    <property type="entry name" value="Peptidase_S24_S26A/B/C"/>
</dbReference>
<sequence>MSKKSIVTEKDIQIAERLRKIWDAKRAQLSMSQEKAAEILGFKTQGAVSQFLNAKVPLNTENTLKFAALLEVPAEDINPGLAELLRSVRLHSPDYHQHIHNNFYKYPLFTTVQAGAFTANDYSYTERDAIKWIATTTKASDKAFWLEVKGHSMTAPQGGRPSFPEGMIILIDPEEKVEPDDFCVARMGGDEFTFKQLIMEGGEKYLRPLNPQYPLLKVNESYQTVGKVIKSQWPDETFE</sequence>
<dbReference type="EMBL" id="AAKOIS010000001">
    <property type="protein sequence ID" value="ECT9336039.1"/>
    <property type="molecule type" value="Genomic_DNA"/>
</dbReference>
<organism evidence="2">
    <name type="scientific">Salmonella enterica subsp. enterica serovar Cotham</name>
    <dbReference type="NCBI Taxonomy" id="2572724"/>
    <lineage>
        <taxon>Bacteria</taxon>
        <taxon>Pseudomonadati</taxon>
        <taxon>Pseudomonadota</taxon>
        <taxon>Gammaproteobacteria</taxon>
        <taxon>Enterobacterales</taxon>
        <taxon>Enterobacteriaceae</taxon>
        <taxon>Salmonella</taxon>
    </lineage>
</organism>
<dbReference type="AlphaFoldDB" id="A0A5I1MHY4"/>
<comment type="caution">
    <text evidence="2">The sequence shown here is derived from an EMBL/GenBank/DDBJ whole genome shotgun (WGS) entry which is preliminary data.</text>
</comment>
<dbReference type="PANTHER" id="PTHR33516">
    <property type="entry name" value="LEXA REPRESSOR"/>
    <property type="match status" value="1"/>
</dbReference>
<dbReference type="PANTHER" id="PTHR33516:SF2">
    <property type="entry name" value="LEXA REPRESSOR-RELATED"/>
    <property type="match status" value="1"/>
</dbReference>
<dbReference type="SUPFAM" id="SSF51306">
    <property type="entry name" value="LexA/Signal peptidase"/>
    <property type="match status" value="1"/>
</dbReference>
<accession>A0A5I1MHY4</accession>
<dbReference type="Pfam" id="PF01381">
    <property type="entry name" value="HTH_3"/>
    <property type="match status" value="1"/>
</dbReference>
<dbReference type="Gene3D" id="1.10.260.40">
    <property type="entry name" value="lambda repressor-like DNA-binding domains"/>
    <property type="match status" value="1"/>
</dbReference>
<dbReference type="InterPro" id="IPR001387">
    <property type="entry name" value="Cro/C1-type_HTH"/>
</dbReference>
<dbReference type="InterPro" id="IPR050077">
    <property type="entry name" value="LexA_repressor"/>
</dbReference>
<dbReference type="PROSITE" id="PS50943">
    <property type="entry name" value="HTH_CROC1"/>
    <property type="match status" value="1"/>
</dbReference>
<evidence type="ECO:0000313" key="2">
    <source>
        <dbReference type="EMBL" id="ECT9336039.1"/>
    </source>
</evidence>
<dbReference type="InterPro" id="IPR039418">
    <property type="entry name" value="LexA-like"/>
</dbReference>
<dbReference type="CDD" id="cd06529">
    <property type="entry name" value="S24_LexA-like"/>
    <property type="match status" value="1"/>
</dbReference>
<dbReference type="Pfam" id="PF00717">
    <property type="entry name" value="Peptidase_S24"/>
    <property type="match status" value="1"/>
</dbReference>
<dbReference type="InterPro" id="IPR010982">
    <property type="entry name" value="Lambda_DNA-bd_dom_sf"/>
</dbReference>